<dbReference type="NCBIfam" id="TIGR02964">
    <property type="entry name" value="xanthine_xdhC"/>
    <property type="match status" value="1"/>
</dbReference>
<dbReference type="InterPro" id="IPR003777">
    <property type="entry name" value="XdhC_CoxI"/>
</dbReference>
<evidence type="ECO:0000259" key="2">
    <source>
        <dbReference type="Pfam" id="PF02625"/>
    </source>
</evidence>
<dbReference type="EMBL" id="SOBH01000002">
    <property type="protein sequence ID" value="TDT75644.1"/>
    <property type="molecule type" value="Genomic_DNA"/>
</dbReference>
<dbReference type="OrthoDB" id="61481at2"/>
<accession>A0A4R7LJE7</accession>
<feature type="compositionally biased region" description="Polar residues" evidence="1">
    <location>
        <begin position="262"/>
        <end position="276"/>
    </location>
</feature>
<feature type="domain" description="XdhC Rossmann" evidence="3">
    <location>
        <begin position="115"/>
        <end position="255"/>
    </location>
</feature>
<feature type="domain" description="XdhC- CoxI" evidence="2">
    <location>
        <begin position="13"/>
        <end position="64"/>
    </location>
</feature>
<sequence length="294" mass="31639">MTLAAFLSTDASIIHVRLTRVRGSSPRDAGAQMFVSADGLHGTIGGGQLEYMAIDKARAMLRTGCATDDMDVPLGPEIGQCCGGRVAITLVQMSGADRREASRAEADDIGQRPHVYIFGAGHVGRALARFFQFLPVQCVLIDGRHEELSLSDAKVETRLSALPEADIRNAPPNSAFIVLTHDHALDFLLTSEALDRRDAAYVGLIGSATKRVKFSRFHASQSAGSVTSGLTCPIGSTQSTDKRPEVIAAFVVAEVMTRLTKAATSPTQQQNQTPKRSLQKGGAEQYQWEETRNV</sequence>
<feature type="region of interest" description="Disordered" evidence="1">
    <location>
        <begin position="261"/>
        <end position="294"/>
    </location>
</feature>
<dbReference type="PANTHER" id="PTHR30388:SF6">
    <property type="entry name" value="XANTHINE DEHYDROGENASE SUBUNIT A-RELATED"/>
    <property type="match status" value="1"/>
</dbReference>
<evidence type="ECO:0000313" key="4">
    <source>
        <dbReference type="EMBL" id="TDT75644.1"/>
    </source>
</evidence>
<dbReference type="InterPro" id="IPR014308">
    <property type="entry name" value="Xanthine_DH_XdhC"/>
</dbReference>
<dbReference type="PANTHER" id="PTHR30388">
    <property type="entry name" value="ALDEHYDE OXIDOREDUCTASE MOLYBDENUM COFACTOR ASSEMBLY PROTEIN"/>
    <property type="match status" value="1"/>
</dbReference>
<gene>
    <name evidence="4" type="ORF">BDE40_2377</name>
</gene>
<organism evidence="4 5">
    <name type="scientific">Litoreibacter halocynthiae</name>
    <dbReference type="NCBI Taxonomy" id="1242689"/>
    <lineage>
        <taxon>Bacteria</taxon>
        <taxon>Pseudomonadati</taxon>
        <taxon>Pseudomonadota</taxon>
        <taxon>Alphaproteobacteria</taxon>
        <taxon>Rhodobacterales</taxon>
        <taxon>Roseobacteraceae</taxon>
        <taxon>Litoreibacter</taxon>
    </lineage>
</organism>
<dbReference type="Gene3D" id="3.40.50.720">
    <property type="entry name" value="NAD(P)-binding Rossmann-like Domain"/>
    <property type="match status" value="1"/>
</dbReference>
<dbReference type="AlphaFoldDB" id="A0A4R7LJE7"/>
<reference evidence="4 5" key="1">
    <citation type="submission" date="2019-03" db="EMBL/GenBank/DDBJ databases">
        <title>Genomic Encyclopedia of Archaeal and Bacterial Type Strains, Phase II (KMG-II): from individual species to whole genera.</title>
        <authorList>
            <person name="Goeker M."/>
        </authorList>
    </citation>
    <scope>NUCLEOTIDE SEQUENCE [LARGE SCALE GENOMIC DNA]</scope>
    <source>
        <strain evidence="4 5">DSM 29467</strain>
    </source>
</reference>
<dbReference type="InterPro" id="IPR027051">
    <property type="entry name" value="XdhC_Rossmann_dom"/>
</dbReference>
<dbReference type="InterPro" id="IPR052698">
    <property type="entry name" value="MoCofactor_Util/Proc"/>
</dbReference>
<proteinExistence type="predicted"/>
<dbReference type="RefSeq" id="WP_134014684.1">
    <property type="nucleotide sequence ID" value="NZ_SOBH01000002.1"/>
</dbReference>
<name>A0A4R7LJE7_9RHOB</name>
<comment type="caution">
    <text evidence="4">The sequence shown here is derived from an EMBL/GenBank/DDBJ whole genome shotgun (WGS) entry which is preliminary data.</text>
</comment>
<dbReference type="Pfam" id="PF13478">
    <property type="entry name" value="XdhC_C"/>
    <property type="match status" value="1"/>
</dbReference>
<dbReference type="Proteomes" id="UP000294563">
    <property type="component" value="Unassembled WGS sequence"/>
</dbReference>
<keyword evidence="5" id="KW-1185">Reference proteome</keyword>
<dbReference type="Pfam" id="PF02625">
    <property type="entry name" value="XdhC_CoxI"/>
    <property type="match status" value="1"/>
</dbReference>
<evidence type="ECO:0000313" key="5">
    <source>
        <dbReference type="Proteomes" id="UP000294563"/>
    </source>
</evidence>
<protein>
    <submittedName>
        <fullName evidence="4">Xanthine dehydrogenase accessory factor</fullName>
    </submittedName>
</protein>
<evidence type="ECO:0000256" key="1">
    <source>
        <dbReference type="SAM" id="MobiDB-lite"/>
    </source>
</evidence>
<evidence type="ECO:0000259" key="3">
    <source>
        <dbReference type="Pfam" id="PF13478"/>
    </source>
</evidence>